<sequence>QQSTISRLQVNSRQPSSKPTAALHTYTFALNRSITSTRSTVVHPRIQYSENTEEERSIGYSRAKSNIHPRIKYNGNSSAVRSGDYSKMDTHHPNDWRKNDRNWNKRQGESRNEKGYPSLDEIKPRDMYCEQKSGR</sequence>
<feature type="non-terminal residue" evidence="2">
    <location>
        <position position="135"/>
    </location>
</feature>
<comment type="caution">
    <text evidence="2">The sequence shown here is derived from an EMBL/GenBank/DDBJ whole genome shotgun (WGS) entry which is preliminary data.</text>
</comment>
<feature type="region of interest" description="Disordered" evidence="1">
    <location>
        <begin position="49"/>
        <end position="135"/>
    </location>
</feature>
<dbReference type="Proteomes" id="UP001432322">
    <property type="component" value="Unassembled WGS sequence"/>
</dbReference>
<keyword evidence="3" id="KW-1185">Reference proteome</keyword>
<reference evidence="2" key="1">
    <citation type="submission" date="2023-10" db="EMBL/GenBank/DDBJ databases">
        <title>Genome assembly of Pristionchus species.</title>
        <authorList>
            <person name="Yoshida K."/>
            <person name="Sommer R.J."/>
        </authorList>
    </citation>
    <scope>NUCLEOTIDE SEQUENCE</scope>
    <source>
        <strain evidence="2">RS5133</strain>
    </source>
</reference>
<gene>
    <name evidence="2" type="ORF">PFISCL1PPCAC_27880</name>
</gene>
<feature type="non-terminal residue" evidence="2">
    <location>
        <position position="1"/>
    </location>
</feature>
<evidence type="ECO:0000256" key="1">
    <source>
        <dbReference type="SAM" id="MobiDB-lite"/>
    </source>
</evidence>
<feature type="compositionally biased region" description="Basic and acidic residues" evidence="1">
    <location>
        <begin position="84"/>
        <end position="135"/>
    </location>
</feature>
<organism evidence="2 3">
    <name type="scientific">Pristionchus fissidentatus</name>
    <dbReference type="NCBI Taxonomy" id="1538716"/>
    <lineage>
        <taxon>Eukaryota</taxon>
        <taxon>Metazoa</taxon>
        <taxon>Ecdysozoa</taxon>
        <taxon>Nematoda</taxon>
        <taxon>Chromadorea</taxon>
        <taxon>Rhabditida</taxon>
        <taxon>Rhabditina</taxon>
        <taxon>Diplogasteromorpha</taxon>
        <taxon>Diplogasteroidea</taxon>
        <taxon>Neodiplogasteridae</taxon>
        <taxon>Pristionchus</taxon>
    </lineage>
</organism>
<proteinExistence type="predicted"/>
<dbReference type="AlphaFoldDB" id="A0AAV5X1Z5"/>
<protein>
    <submittedName>
        <fullName evidence="2">Uncharacterized protein</fullName>
    </submittedName>
</protein>
<dbReference type="EMBL" id="BTSY01000007">
    <property type="protein sequence ID" value="GMT36583.1"/>
    <property type="molecule type" value="Genomic_DNA"/>
</dbReference>
<name>A0AAV5X1Z5_9BILA</name>
<evidence type="ECO:0000313" key="3">
    <source>
        <dbReference type="Proteomes" id="UP001432322"/>
    </source>
</evidence>
<accession>A0AAV5X1Z5</accession>
<evidence type="ECO:0000313" key="2">
    <source>
        <dbReference type="EMBL" id="GMT36583.1"/>
    </source>
</evidence>